<dbReference type="Proteomes" id="UP001177140">
    <property type="component" value="Unassembled WGS sequence"/>
</dbReference>
<dbReference type="EMBL" id="JAJJMA010126699">
    <property type="protein sequence ID" value="MCL7032768.1"/>
    <property type="molecule type" value="Genomic_DNA"/>
</dbReference>
<evidence type="ECO:0000256" key="1">
    <source>
        <dbReference type="SAM" id="MobiDB-lite"/>
    </source>
</evidence>
<reference evidence="2" key="1">
    <citation type="submission" date="2022-03" db="EMBL/GenBank/DDBJ databases">
        <title>A functionally conserved STORR gene fusion in Papaver species that diverged 16.8 million years ago.</title>
        <authorList>
            <person name="Catania T."/>
        </authorList>
    </citation>
    <scope>NUCLEOTIDE SEQUENCE</scope>
    <source>
        <strain evidence="2">S-191538</strain>
    </source>
</reference>
<feature type="compositionally biased region" description="Basic and acidic residues" evidence="1">
    <location>
        <begin position="1"/>
        <end position="12"/>
    </location>
</feature>
<comment type="caution">
    <text evidence="2">The sequence shown here is derived from an EMBL/GenBank/DDBJ whole genome shotgun (WGS) entry which is preliminary data.</text>
</comment>
<dbReference type="AlphaFoldDB" id="A0AA41SDY4"/>
<proteinExistence type="predicted"/>
<organism evidence="2 3">
    <name type="scientific">Papaver nudicaule</name>
    <name type="common">Iceland poppy</name>
    <dbReference type="NCBI Taxonomy" id="74823"/>
    <lineage>
        <taxon>Eukaryota</taxon>
        <taxon>Viridiplantae</taxon>
        <taxon>Streptophyta</taxon>
        <taxon>Embryophyta</taxon>
        <taxon>Tracheophyta</taxon>
        <taxon>Spermatophyta</taxon>
        <taxon>Magnoliopsida</taxon>
        <taxon>Ranunculales</taxon>
        <taxon>Papaveraceae</taxon>
        <taxon>Papaveroideae</taxon>
        <taxon>Papaver</taxon>
    </lineage>
</organism>
<sequence length="89" mass="10062">MVLGDEKEKSDMPESSMITQSISHLPCDDEEKANMDIQDGVSEENMATERKKKEKRKTQEDGVESEQNDGIEIAVVVKKKKDYISKSDV</sequence>
<gene>
    <name evidence="2" type="ORF">MKW94_012778</name>
</gene>
<evidence type="ECO:0000313" key="2">
    <source>
        <dbReference type="EMBL" id="MCL7032768.1"/>
    </source>
</evidence>
<protein>
    <submittedName>
        <fullName evidence="2">Uncharacterized protein</fullName>
    </submittedName>
</protein>
<name>A0AA41SDY4_PAPNU</name>
<keyword evidence="3" id="KW-1185">Reference proteome</keyword>
<evidence type="ECO:0000313" key="3">
    <source>
        <dbReference type="Proteomes" id="UP001177140"/>
    </source>
</evidence>
<accession>A0AA41SDY4</accession>
<feature type="region of interest" description="Disordered" evidence="1">
    <location>
        <begin position="1"/>
        <end position="68"/>
    </location>
</feature>